<dbReference type="HOGENOM" id="CLU_049186_2_1_1"/>
<dbReference type="OrthoDB" id="2676585at2759"/>
<dbReference type="InParanoid" id="A0A0C3PFY7"/>
<dbReference type="AlphaFoldDB" id="A0A0C3PFY7"/>
<reference evidence="3" key="2">
    <citation type="submission" date="2015-01" db="EMBL/GenBank/DDBJ databases">
        <title>Evolutionary Origins and Diversification of the Mycorrhizal Mutualists.</title>
        <authorList>
            <consortium name="DOE Joint Genome Institute"/>
            <consortium name="Mycorrhizal Genomics Consortium"/>
            <person name="Kohler A."/>
            <person name="Kuo A."/>
            <person name="Nagy L.G."/>
            <person name="Floudas D."/>
            <person name="Copeland A."/>
            <person name="Barry K.W."/>
            <person name="Cichocki N."/>
            <person name="Veneault-Fourrey C."/>
            <person name="LaButti K."/>
            <person name="Lindquist E.A."/>
            <person name="Lipzen A."/>
            <person name="Lundell T."/>
            <person name="Morin E."/>
            <person name="Murat C."/>
            <person name="Riley R."/>
            <person name="Ohm R."/>
            <person name="Sun H."/>
            <person name="Tunlid A."/>
            <person name="Henrissat B."/>
            <person name="Grigoriev I.V."/>
            <person name="Hibbett D.S."/>
            <person name="Martin F."/>
        </authorList>
    </citation>
    <scope>NUCLEOTIDE SEQUENCE [LARGE SCALE GENOMIC DNA]</scope>
    <source>
        <strain evidence="3">Marx 270</strain>
    </source>
</reference>
<protein>
    <recommendedName>
        <fullName evidence="1">HNH nuclease domain-containing protein</fullName>
    </recommendedName>
</protein>
<accession>A0A0C3PFY7</accession>
<reference evidence="2 3" key="1">
    <citation type="submission" date="2014-04" db="EMBL/GenBank/DDBJ databases">
        <authorList>
            <consortium name="DOE Joint Genome Institute"/>
            <person name="Kuo A."/>
            <person name="Kohler A."/>
            <person name="Costa M.D."/>
            <person name="Nagy L.G."/>
            <person name="Floudas D."/>
            <person name="Copeland A."/>
            <person name="Barry K.W."/>
            <person name="Cichocki N."/>
            <person name="Veneault-Fourrey C."/>
            <person name="LaButti K."/>
            <person name="Lindquist E.A."/>
            <person name="Lipzen A."/>
            <person name="Lundell T."/>
            <person name="Morin E."/>
            <person name="Murat C."/>
            <person name="Sun H."/>
            <person name="Tunlid A."/>
            <person name="Henrissat B."/>
            <person name="Grigoriev I.V."/>
            <person name="Hibbett D.S."/>
            <person name="Martin F."/>
            <person name="Nordberg H.P."/>
            <person name="Cantor M.N."/>
            <person name="Hua S.X."/>
        </authorList>
    </citation>
    <scope>NUCLEOTIDE SEQUENCE [LARGE SCALE GENOMIC DNA]</scope>
    <source>
        <strain evidence="2 3">Marx 270</strain>
    </source>
</reference>
<dbReference type="EMBL" id="KN831962">
    <property type="protein sequence ID" value="KIO06834.1"/>
    <property type="molecule type" value="Genomic_DNA"/>
</dbReference>
<evidence type="ECO:0000259" key="1">
    <source>
        <dbReference type="Pfam" id="PF13391"/>
    </source>
</evidence>
<dbReference type="InterPro" id="IPR003615">
    <property type="entry name" value="HNH_nuc"/>
</dbReference>
<dbReference type="Pfam" id="PF13391">
    <property type="entry name" value="HNH_2"/>
    <property type="match status" value="1"/>
</dbReference>
<keyword evidence="3" id="KW-1185">Reference proteome</keyword>
<name>A0A0C3PFY7_PISTI</name>
<proteinExistence type="predicted"/>
<evidence type="ECO:0000313" key="3">
    <source>
        <dbReference type="Proteomes" id="UP000054217"/>
    </source>
</evidence>
<organism evidence="2 3">
    <name type="scientific">Pisolithus tinctorius Marx 270</name>
    <dbReference type="NCBI Taxonomy" id="870435"/>
    <lineage>
        <taxon>Eukaryota</taxon>
        <taxon>Fungi</taxon>
        <taxon>Dikarya</taxon>
        <taxon>Basidiomycota</taxon>
        <taxon>Agaricomycotina</taxon>
        <taxon>Agaricomycetes</taxon>
        <taxon>Agaricomycetidae</taxon>
        <taxon>Boletales</taxon>
        <taxon>Sclerodermatineae</taxon>
        <taxon>Pisolithaceae</taxon>
        <taxon>Pisolithus</taxon>
    </lineage>
</organism>
<dbReference type="Proteomes" id="UP000054217">
    <property type="component" value="Unassembled WGS sequence"/>
</dbReference>
<dbReference type="STRING" id="870435.A0A0C3PFY7"/>
<evidence type="ECO:0000313" key="2">
    <source>
        <dbReference type="EMBL" id="KIO06834.1"/>
    </source>
</evidence>
<feature type="domain" description="HNH nuclease" evidence="1">
    <location>
        <begin position="8"/>
        <end position="90"/>
    </location>
</feature>
<sequence>MCRGDNRCMLTGASDFRGGGFRHIEAAHIIPQATNRNIGEEGNKFHSAGVRTVLSMLAEIDLPELLSDGLIHRLENIMTLQHDCHAAFDDLILWLKPVEGIQDTYSVHEAFQGLKAVEGIPDKVTFSTTTRYPLPHPALLALHALCCEVAWMSGAAEYLMDIERRMDETRVLANDGSTADVLMKALALVET</sequence>
<gene>
    <name evidence="2" type="ORF">M404DRAFT_998916</name>
</gene>